<evidence type="ECO:0000256" key="3">
    <source>
        <dbReference type="ARBA" id="ARBA00012944"/>
    </source>
</evidence>
<keyword evidence="10 15" id="KW-1133">Transmembrane helix</keyword>
<dbReference type="CTD" id="4541"/>
<feature type="transmembrane region" description="Helical" evidence="15">
    <location>
        <begin position="138"/>
        <end position="157"/>
    </location>
</feature>
<keyword evidence="11 15" id="KW-0520">NAD</keyword>
<dbReference type="InterPro" id="IPR001457">
    <property type="entry name" value="NADH_UbQ/plastoQ_OxRdtase_su6"/>
</dbReference>
<evidence type="ECO:0000256" key="4">
    <source>
        <dbReference type="ARBA" id="ARBA00021095"/>
    </source>
</evidence>
<evidence type="ECO:0000256" key="11">
    <source>
        <dbReference type="ARBA" id="ARBA00023027"/>
    </source>
</evidence>
<dbReference type="RefSeq" id="YP_009707969.1">
    <property type="nucleotide sequence ID" value="NC_045097.1"/>
</dbReference>
<dbReference type="InterPro" id="IPR050269">
    <property type="entry name" value="ComplexI_Subunit6"/>
</dbReference>
<evidence type="ECO:0000256" key="10">
    <source>
        <dbReference type="ARBA" id="ARBA00022989"/>
    </source>
</evidence>
<evidence type="ECO:0000256" key="2">
    <source>
        <dbReference type="ARBA" id="ARBA00005698"/>
    </source>
</evidence>
<comment type="subcellular location">
    <subcellularLocation>
        <location evidence="1 15">Mitochondrion membrane</location>
        <topology evidence="1 15">Multi-pass membrane protein</topology>
    </subcellularLocation>
</comment>
<keyword evidence="12 15" id="KW-0496">Mitochondrion</keyword>
<dbReference type="Pfam" id="PF00499">
    <property type="entry name" value="Oxidored_q3"/>
    <property type="match status" value="1"/>
</dbReference>
<dbReference type="GO" id="GO:0031966">
    <property type="term" value="C:mitochondrial membrane"/>
    <property type="evidence" value="ECO:0007669"/>
    <property type="project" value="UniProtKB-SubCell"/>
</dbReference>
<accession>A0A5J6EI14</accession>
<keyword evidence="5 15" id="KW-0813">Transport</keyword>
<dbReference type="PANTHER" id="PTHR11435">
    <property type="entry name" value="NADH UBIQUINONE OXIDOREDUCTASE SUBUNIT ND6"/>
    <property type="match status" value="1"/>
</dbReference>
<dbReference type="PANTHER" id="PTHR11435:SF1">
    <property type="entry name" value="NADH-UBIQUINONE OXIDOREDUCTASE CHAIN 6"/>
    <property type="match status" value="1"/>
</dbReference>
<dbReference type="GO" id="GO:0008137">
    <property type="term" value="F:NADH dehydrogenase (ubiquinone) activity"/>
    <property type="evidence" value="ECO:0007669"/>
    <property type="project" value="UniProtKB-UniRule"/>
</dbReference>
<dbReference type="EMBL" id="MK570750">
    <property type="protein sequence ID" value="QEU57267.1"/>
    <property type="molecule type" value="Genomic_DNA"/>
</dbReference>
<evidence type="ECO:0000256" key="14">
    <source>
        <dbReference type="ARBA" id="ARBA00049551"/>
    </source>
</evidence>
<keyword evidence="13 15" id="KW-0472">Membrane</keyword>
<comment type="similarity">
    <text evidence="2 15">Belongs to the complex I subunit 6 family.</text>
</comment>
<keyword evidence="7 15" id="KW-0812">Transmembrane</keyword>
<comment type="function">
    <text evidence="15">Core subunit of the mitochondrial membrane respiratory chain NADH dehydrogenase (Complex I) which catalyzes electron transfer from NADH through the respiratory chain, using ubiquinone as an electron acceptor. Essential for the catalytic activity and assembly of complex I.</text>
</comment>
<evidence type="ECO:0000256" key="9">
    <source>
        <dbReference type="ARBA" id="ARBA00022982"/>
    </source>
</evidence>
<keyword evidence="9 15" id="KW-0249">Electron transport</keyword>
<keyword evidence="15" id="KW-0830">Ubiquinone</keyword>
<evidence type="ECO:0000256" key="7">
    <source>
        <dbReference type="ARBA" id="ARBA00022692"/>
    </source>
</evidence>
<dbReference type="GeneID" id="42268895"/>
<evidence type="ECO:0000313" key="16">
    <source>
        <dbReference type="EMBL" id="QEU57267.1"/>
    </source>
</evidence>
<sequence length="168" mass="19273">MQIIMLSIVLSTIIFIFMKHPLSMGVMLLIQATNIALISGLMTMNFWFSYILFLIMVGGMLILFIYMTSIASNEKFKFSLKVFLFTMTLFIIGIISMKLLDCSVLNMMENSSDMWSQENKITWSISMSKFTNNPSSNIFYLMIIYLLITLIAVVKVSSINHGPLRQKF</sequence>
<comment type="catalytic activity">
    <reaction evidence="14 15">
        <text>a ubiquinone + NADH + 5 H(+)(in) = a ubiquinol + NAD(+) + 4 H(+)(out)</text>
        <dbReference type="Rhea" id="RHEA:29091"/>
        <dbReference type="Rhea" id="RHEA-COMP:9565"/>
        <dbReference type="Rhea" id="RHEA-COMP:9566"/>
        <dbReference type="ChEBI" id="CHEBI:15378"/>
        <dbReference type="ChEBI" id="CHEBI:16389"/>
        <dbReference type="ChEBI" id="CHEBI:17976"/>
        <dbReference type="ChEBI" id="CHEBI:57540"/>
        <dbReference type="ChEBI" id="CHEBI:57945"/>
        <dbReference type="EC" id="7.1.1.2"/>
    </reaction>
</comment>
<name>A0A5J6EI14_9CUCU</name>
<evidence type="ECO:0000256" key="8">
    <source>
        <dbReference type="ARBA" id="ARBA00022967"/>
    </source>
</evidence>
<reference evidence="16" key="1">
    <citation type="journal article" date="2019" name="Mitochondrial DNA Part B Resour">
        <title>The complete mitochondrial genome of Xystrocera globosa (Coleoptera: Cerambycidae) and its phylogeny.</title>
        <authorList>
            <person name="Wang J."/>
            <person name="Lan D.-Y."/>
            <person name="Dai X.-Y."/>
            <person name="Yu D.-N."/>
            <person name="Storey K.B."/>
            <person name="Zhang J.-Y."/>
        </authorList>
    </citation>
    <scope>NUCLEOTIDE SEQUENCE</scope>
</reference>
<evidence type="ECO:0000256" key="13">
    <source>
        <dbReference type="ARBA" id="ARBA00023136"/>
    </source>
</evidence>
<keyword evidence="8 15" id="KW-1278">Translocase</keyword>
<dbReference type="AlphaFoldDB" id="A0A5J6EI14"/>
<proteinExistence type="inferred from homology"/>
<feature type="transmembrane region" description="Helical" evidence="15">
    <location>
        <begin position="47"/>
        <end position="66"/>
    </location>
</feature>
<evidence type="ECO:0000256" key="1">
    <source>
        <dbReference type="ARBA" id="ARBA00004225"/>
    </source>
</evidence>
<feature type="transmembrane region" description="Helical" evidence="15">
    <location>
        <begin position="78"/>
        <end position="100"/>
    </location>
</feature>
<evidence type="ECO:0000256" key="15">
    <source>
        <dbReference type="RuleBase" id="RU004430"/>
    </source>
</evidence>
<evidence type="ECO:0000256" key="12">
    <source>
        <dbReference type="ARBA" id="ARBA00023128"/>
    </source>
</evidence>
<evidence type="ECO:0000256" key="6">
    <source>
        <dbReference type="ARBA" id="ARBA00022660"/>
    </source>
</evidence>
<protein>
    <recommendedName>
        <fullName evidence="4 15">NADH-ubiquinone oxidoreductase chain 6</fullName>
        <ecNumber evidence="3 15">7.1.1.2</ecNumber>
    </recommendedName>
</protein>
<geneLocation type="mitochondrion" evidence="16"/>
<organism evidence="16">
    <name type="scientific">Xystrocera globosa</name>
    <dbReference type="NCBI Taxonomy" id="1191653"/>
    <lineage>
        <taxon>Eukaryota</taxon>
        <taxon>Metazoa</taxon>
        <taxon>Ecdysozoa</taxon>
        <taxon>Arthropoda</taxon>
        <taxon>Hexapoda</taxon>
        <taxon>Insecta</taxon>
        <taxon>Pterygota</taxon>
        <taxon>Neoptera</taxon>
        <taxon>Endopterygota</taxon>
        <taxon>Coleoptera</taxon>
        <taxon>Polyphaga</taxon>
        <taxon>Cucujiformia</taxon>
        <taxon>Chrysomeloidea</taxon>
        <taxon>Cerambycidae</taxon>
        <taxon>Cerambycinae</taxon>
        <taxon>Xystrocerini</taxon>
        <taxon>Xystrocera</taxon>
    </lineage>
</organism>
<dbReference type="EC" id="7.1.1.2" evidence="3 15"/>
<evidence type="ECO:0000256" key="5">
    <source>
        <dbReference type="ARBA" id="ARBA00022448"/>
    </source>
</evidence>
<gene>
    <name evidence="16" type="primary">ND6</name>
</gene>
<keyword evidence="6 15" id="KW-0679">Respiratory chain</keyword>